<organism evidence="4 5">
    <name type="scientific">Cylindrobasidium torrendii FP15055 ss-10</name>
    <dbReference type="NCBI Taxonomy" id="1314674"/>
    <lineage>
        <taxon>Eukaryota</taxon>
        <taxon>Fungi</taxon>
        <taxon>Dikarya</taxon>
        <taxon>Basidiomycota</taxon>
        <taxon>Agaricomycotina</taxon>
        <taxon>Agaricomycetes</taxon>
        <taxon>Agaricomycetidae</taxon>
        <taxon>Agaricales</taxon>
        <taxon>Marasmiineae</taxon>
        <taxon>Physalacriaceae</taxon>
        <taxon>Cylindrobasidium</taxon>
    </lineage>
</organism>
<dbReference type="InterPro" id="IPR001753">
    <property type="entry name" value="Enoyl-CoA_hydra/iso"/>
</dbReference>
<dbReference type="OrthoDB" id="448450at2759"/>
<dbReference type="GO" id="GO:0006635">
    <property type="term" value="P:fatty acid beta-oxidation"/>
    <property type="evidence" value="ECO:0007669"/>
    <property type="project" value="TreeGrafter"/>
</dbReference>
<evidence type="ECO:0000256" key="2">
    <source>
        <dbReference type="ARBA" id="ARBA00023140"/>
    </source>
</evidence>
<evidence type="ECO:0000256" key="1">
    <source>
        <dbReference type="ARBA" id="ARBA00004275"/>
    </source>
</evidence>
<comment type="subcellular location">
    <subcellularLocation>
        <location evidence="1">Peroxisome</location>
    </subcellularLocation>
</comment>
<dbReference type="SUPFAM" id="SSF52096">
    <property type="entry name" value="ClpP/crotonase"/>
    <property type="match status" value="1"/>
</dbReference>
<evidence type="ECO:0000313" key="5">
    <source>
        <dbReference type="Proteomes" id="UP000054007"/>
    </source>
</evidence>
<reference evidence="4 5" key="1">
    <citation type="journal article" date="2015" name="Fungal Genet. Biol.">
        <title>Evolution of novel wood decay mechanisms in Agaricales revealed by the genome sequences of Fistulina hepatica and Cylindrobasidium torrendii.</title>
        <authorList>
            <person name="Floudas D."/>
            <person name="Held B.W."/>
            <person name="Riley R."/>
            <person name="Nagy L.G."/>
            <person name="Koehler G."/>
            <person name="Ransdell A.S."/>
            <person name="Younus H."/>
            <person name="Chow J."/>
            <person name="Chiniquy J."/>
            <person name="Lipzen A."/>
            <person name="Tritt A."/>
            <person name="Sun H."/>
            <person name="Haridas S."/>
            <person name="LaButti K."/>
            <person name="Ohm R.A."/>
            <person name="Kues U."/>
            <person name="Blanchette R.A."/>
            <person name="Grigoriev I.V."/>
            <person name="Minto R.E."/>
            <person name="Hibbett D.S."/>
        </authorList>
    </citation>
    <scope>NUCLEOTIDE SEQUENCE [LARGE SCALE GENOMIC DNA]</scope>
    <source>
        <strain evidence="4 5">FP15055 ss-10</strain>
    </source>
</reference>
<proteinExistence type="predicted"/>
<dbReference type="Pfam" id="PF00378">
    <property type="entry name" value="ECH_1"/>
    <property type="match status" value="1"/>
</dbReference>
<dbReference type="GO" id="GO:0005782">
    <property type="term" value="C:peroxisomal matrix"/>
    <property type="evidence" value="ECO:0007669"/>
    <property type="project" value="TreeGrafter"/>
</dbReference>
<evidence type="ECO:0000256" key="3">
    <source>
        <dbReference type="ARBA" id="ARBA00023235"/>
    </source>
</evidence>
<dbReference type="CDD" id="cd06558">
    <property type="entry name" value="crotonase-like"/>
    <property type="match status" value="1"/>
</dbReference>
<evidence type="ECO:0000313" key="4">
    <source>
        <dbReference type="EMBL" id="KIY69964.1"/>
    </source>
</evidence>
<gene>
    <name evidence="4" type="ORF">CYLTODRAFT_348512</name>
</gene>
<protein>
    <submittedName>
        <fullName evidence="4">ClpP/crotonase</fullName>
    </submittedName>
</protein>
<dbReference type="GO" id="GO:0004165">
    <property type="term" value="F:delta(3)-delta(2)-enoyl-CoA isomerase activity"/>
    <property type="evidence" value="ECO:0007669"/>
    <property type="project" value="UniProtKB-ARBA"/>
</dbReference>
<dbReference type="Proteomes" id="UP000054007">
    <property type="component" value="Unassembled WGS sequence"/>
</dbReference>
<keyword evidence="2" id="KW-0576">Peroxisome</keyword>
<dbReference type="Gene3D" id="3.90.226.10">
    <property type="entry name" value="2-enoyl-CoA Hydratase, Chain A, domain 1"/>
    <property type="match status" value="1"/>
</dbReference>
<dbReference type="PANTHER" id="PTHR43684:SF1">
    <property type="entry name" value="ENOYL-COA DELTA ISOMERASE 2"/>
    <property type="match status" value="1"/>
</dbReference>
<dbReference type="STRING" id="1314674.A0A0D7BIQ9"/>
<keyword evidence="5" id="KW-1185">Reference proteome</keyword>
<dbReference type="InterPro" id="IPR029045">
    <property type="entry name" value="ClpP/crotonase-like_dom_sf"/>
</dbReference>
<dbReference type="InterPro" id="IPR051053">
    <property type="entry name" value="ECH/Chromodomain_protein"/>
</dbReference>
<dbReference type="EMBL" id="KN880475">
    <property type="protein sequence ID" value="KIY69964.1"/>
    <property type="molecule type" value="Genomic_DNA"/>
</dbReference>
<sequence length="267" mass="29140">MSAVLIDISDGIATITLNRPASLNALTRDDYDAFANGLREIDKREDVVVTVWQATGRWFCAGTDIKDSSTADSADPAAWTVRGRFTQTVAHTAVDCGHALASHSKILVAALNGPVMAFLGHFDFIYCLPSAWLSVPFSLLGIVAEGGSSVSFINRMGTAKATEALLYGRKQTVEQLLHCGFINEVFPASNVDDFHAAVRKRILDDIDGLDHTALLGTRKLLRTALHERNNPDAANLRESYAQAERFASGTPTERFGKIARREIKHKL</sequence>
<accession>A0A0D7BIQ9</accession>
<name>A0A0D7BIQ9_9AGAR</name>
<dbReference type="PANTHER" id="PTHR43684">
    <property type="match status" value="1"/>
</dbReference>
<keyword evidence="3" id="KW-0413">Isomerase</keyword>
<dbReference type="AlphaFoldDB" id="A0A0D7BIQ9"/>